<gene>
    <name evidence="1" type="ORF">MCNOR_1388</name>
</gene>
<proteinExistence type="predicted"/>
<dbReference type="AlphaFoldDB" id="A0AA35UK67"/>
<sequence length="31" mass="3817">MEGVGLWLRSSVRLFYYWTCCFITRDLLHFC</sequence>
<protein>
    <submittedName>
        <fullName evidence="1">Uncharacterized protein</fullName>
    </submittedName>
</protein>
<dbReference type="EMBL" id="OX458332">
    <property type="protein sequence ID" value="CAI8791144.1"/>
    <property type="molecule type" value="Genomic_DNA"/>
</dbReference>
<dbReference type="Proteomes" id="UP001158598">
    <property type="component" value="Chromosome"/>
</dbReference>
<evidence type="ECO:0000313" key="1">
    <source>
        <dbReference type="EMBL" id="CAI8791144.1"/>
    </source>
</evidence>
<evidence type="ECO:0000313" key="2">
    <source>
        <dbReference type="Proteomes" id="UP001158598"/>
    </source>
</evidence>
<organism evidence="1 2">
    <name type="scientific">Methylococcus capsulatus</name>
    <dbReference type="NCBI Taxonomy" id="414"/>
    <lineage>
        <taxon>Bacteria</taxon>
        <taxon>Pseudomonadati</taxon>
        <taxon>Pseudomonadota</taxon>
        <taxon>Gammaproteobacteria</taxon>
        <taxon>Methylococcales</taxon>
        <taxon>Methylococcaceae</taxon>
        <taxon>Methylococcus</taxon>
    </lineage>
</organism>
<accession>A0AA35UK67</accession>
<reference evidence="1" key="1">
    <citation type="submission" date="2023-03" db="EMBL/GenBank/DDBJ databases">
        <authorList>
            <person name="Pearce D."/>
        </authorList>
    </citation>
    <scope>NUCLEOTIDE SEQUENCE</scope>
    <source>
        <strain evidence="1">Mc</strain>
    </source>
</reference>
<name>A0AA35UK67_METCP</name>